<keyword evidence="7" id="KW-1185">Reference proteome</keyword>
<dbReference type="InterPro" id="IPR004193">
    <property type="entry name" value="Glyco_hydro_13_N"/>
</dbReference>
<dbReference type="STRING" id="680026.AB733_03645"/>
<dbReference type="CDD" id="cd11326">
    <property type="entry name" value="AmyAc_Glg_debranch"/>
    <property type="match status" value="1"/>
</dbReference>
<dbReference type="GO" id="GO:0005980">
    <property type="term" value="P:glycogen catabolic process"/>
    <property type="evidence" value="ECO:0007669"/>
    <property type="project" value="InterPro"/>
</dbReference>
<feature type="compositionally biased region" description="Basic and acidic residues" evidence="4">
    <location>
        <begin position="430"/>
        <end position="446"/>
    </location>
</feature>
<protein>
    <submittedName>
        <fullName evidence="6">Glycogen debranching enzyme GlgX</fullName>
    </submittedName>
</protein>
<evidence type="ECO:0000313" key="7">
    <source>
        <dbReference type="Proteomes" id="UP000240481"/>
    </source>
</evidence>
<evidence type="ECO:0000259" key="5">
    <source>
        <dbReference type="SMART" id="SM00642"/>
    </source>
</evidence>
<dbReference type="Proteomes" id="UP000240481">
    <property type="component" value="Unassembled WGS sequence"/>
</dbReference>
<evidence type="ECO:0000256" key="2">
    <source>
        <dbReference type="ARBA" id="ARBA00022801"/>
    </source>
</evidence>
<comment type="caution">
    <text evidence="6">The sequence shown here is derived from an EMBL/GenBank/DDBJ whole genome shotgun (WGS) entry which is preliminary data.</text>
</comment>
<dbReference type="Gene3D" id="2.60.40.1180">
    <property type="entry name" value="Golgi alpha-mannosidase II"/>
    <property type="match status" value="1"/>
</dbReference>
<accession>A0A0J8VFG9</accession>
<dbReference type="PANTHER" id="PTHR43002">
    <property type="entry name" value="GLYCOGEN DEBRANCHING ENZYME"/>
    <property type="match status" value="1"/>
</dbReference>
<evidence type="ECO:0000256" key="1">
    <source>
        <dbReference type="ARBA" id="ARBA00008061"/>
    </source>
</evidence>
<dbReference type="AlphaFoldDB" id="A0A0J8VFG9"/>
<keyword evidence="2" id="KW-0378">Hydrolase</keyword>
<dbReference type="InterPro" id="IPR006047">
    <property type="entry name" value="GH13_cat_dom"/>
</dbReference>
<dbReference type="CDD" id="cd02856">
    <property type="entry name" value="E_set_GDE_Isoamylase_N"/>
    <property type="match status" value="1"/>
</dbReference>
<dbReference type="InterPro" id="IPR013783">
    <property type="entry name" value="Ig-like_fold"/>
</dbReference>
<gene>
    <name evidence="6" type="primary">glgX</name>
    <name evidence="6" type="ORF">C9I94_07560</name>
</gene>
<dbReference type="EMBL" id="PYLZ01000003">
    <property type="protein sequence ID" value="PSW25490.1"/>
    <property type="molecule type" value="Genomic_DNA"/>
</dbReference>
<dbReference type="PROSITE" id="PS51257">
    <property type="entry name" value="PROKAR_LIPOPROTEIN"/>
    <property type="match status" value="1"/>
</dbReference>
<keyword evidence="3" id="KW-0326">Glycosidase</keyword>
<organism evidence="6 7">
    <name type="scientific">Photobacterium swingsii</name>
    <dbReference type="NCBI Taxonomy" id="680026"/>
    <lineage>
        <taxon>Bacteria</taxon>
        <taxon>Pseudomonadati</taxon>
        <taxon>Pseudomonadota</taxon>
        <taxon>Gammaproteobacteria</taxon>
        <taxon>Vibrionales</taxon>
        <taxon>Vibrionaceae</taxon>
        <taxon>Photobacterium</taxon>
    </lineage>
</organism>
<name>A0A0J8VFG9_9GAMM</name>
<proteinExistence type="inferred from homology"/>
<dbReference type="InterPro" id="IPR044505">
    <property type="entry name" value="GlgX_Isoamylase_N_E_set"/>
</dbReference>
<dbReference type="GO" id="GO:0004135">
    <property type="term" value="F:amylo-alpha-1,6-glucosidase activity"/>
    <property type="evidence" value="ECO:0007669"/>
    <property type="project" value="InterPro"/>
</dbReference>
<evidence type="ECO:0000256" key="3">
    <source>
        <dbReference type="ARBA" id="ARBA00023295"/>
    </source>
</evidence>
<reference evidence="6 7" key="1">
    <citation type="submission" date="2018-01" db="EMBL/GenBank/DDBJ databases">
        <title>Whole genome sequencing of Histamine producing bacteria.</title>
        <authorList>
            <person name="Butler K."/>
        </authorList>
    </citation>
    <scope>NUCLEOTIDE SEQUENCE [LARGE SCALE GENOMIC DNA]</scope>
    <source>
        <strain evidence="6 7">DSM 24669</strain>
    </source>
</reference>
<comment type="similarity">
    <text evidence="1">Belongs to the glycosyl hydrolase 13 family.</text>
</comment>
<evidence type="ECO:0000313" key="6">
    <source>
        <dbReference type="EMBL" id="PSW25490.1"/>
    </source>
</evidence>
<dbReference type="SUPFAM" id="SSF81296">
    <property type="entry name" value="E set domains"/>
    <property type="match status" value="1"/>
</dbReference>
<dbReference type="RefSeq" id="WP_048897526.1">
    <property type="nucleotide sequence ID" value="NZ_AP024853.1"/>
</dbReference>
<dbReference type="NCBIfam" id="TIGR02100">
    <property type="entry name" value="glgX_debranch"/>
    <property type="match status" value="1"/>
</dbReference>
<dbReference type="OrthoDB" id="3236218at2"/>
<dbReference type="InterPro" id="IPR017853">
    <property type="entry name" value="GH"/>
</dbReference>
<dbReference type="Pfam" id="PF02922">
    <property type="entry name" value="CBM_48"/>
    <property type="match status" value="1"/>
</dbReference>
<dbReference type="SUPFAM" id="SSF51445">
    <property type="entry name" value="(Trans)glycosidases"/>
    <property type="match status" value="1"/>
</dbReference>
<sequence>MDWQVTKGTAAPLGATLTATGCNFAIHAPNAKGLTLVIFDDNNDHHSIPLYKNHSHIYSAHVSGIQAGMRYAYSVISPKETLWLLDPYAHQLTDNPLSETVPTAVIRHHGFDWQNTEKPQIEQANTLVYELHVKGFTQLHPDIPAALQGKYLGLCHPACIEHFKSLGITTLQLMPIATSLDEAHLHDKELTNFWGYNPLCWFAPDTKFAISDPITELKTMVRTLHQHGIEVILDVVYNHTAESGHGGPIFNFKQLAPKAYLMNGQGEFENYSGCGNTVDLNYPPVLRTVMDSLRHWVEEYQIDGFRFDLAATLGRRGPLFDRRSAFFQSIHQDPVLQSTKLIAEPWDIGPNGYQLGGFPMRWNECNDKFRDITRSFWNHKTSLGDFATRLMGSRDLFSASKWPDKLSVNYISYHDGFTLQDLVSYNHKHNEANKESNRDGHGDNRSFNHGIEGPTDTFAIINLRERQKRNLITSLLFSFGIPHLLAVDSLSHTQKGNNNAYCQDSEISWANWQLNKVQDDFQQWLQKIIAARSQFMVPFIEGFSGESRGEHRINWMKPNSQRLNVDDWHQHSPIILHLGLYHCGSELLYLINPDKVPTRFRLPKGSPWEIICDTADLNPSQPTVCTTHMQSAHSMTILHRR</sequence>
<feature type="region of interest" description="Disordered" evidence="4">
    <location>
        <begin position="430"/>
        <end position="449"/>
    </location>
</feature>
<feature type="domain" description="Glycosyl hydrolase family 13 catalytic" evidence="5">
    <location>
        <begin position="130"/>
        <end position="532"/>
    </location>
</feature>
<dbReference type="SMART" id="SM00642">
    <property type="entry name" value="Aamy"/>
    <property type="match status" value="1"/>
</dbReference>
<dbReference type="Gene3D" id="3.20.20.80">
    <property type="entry name" value="Glycosidases"/>
    <property type="match status" value="1"/>
</dbReference>
<dbReference type="InterPro" id="IPR013780">
    <property type="entry name" value="Glyco_hydro_b"/>
</dbReference>
<dbReference type="InterPro" id="IPR014756">
    <property type="entry name" value="Ig_E-set"/>
</dbReference>
<dbReference type="SUPFAM" id="SSF51011">
    <property type="entry name" value="Glycosyl hydrolase domain"/>
    <property type="match status" value="1"/>
</dbReference>
<dbReference type="InterPro" id="IPR011837">
    <property type="entry name" value="Glycogen_debranch_GlgX"/>
</dbReference>
<dbReference type="Gene3D" id="2.60.40.10">
    <property type="entry name" value="Immunoglobulins"/>
    <property type="match status" value="1"/>
</dbReference>
<evidence type="ECO:0000256" key="4">
    <source>
        <dbReference type="SAM" id="MobiDB-lite"/>
    </source>
</evidence>